<dbReference type="PANTHER" id="PTHR24029:SF0">
    <property type="entry name" value="UVRABC SYSTEM PROTEIN B"/>
    <property type="match status" value="1"/>
</dbReference>
<dbReference type="InterPro" id="IPR027417">
    <property type="entry name" value="P-loop_NTPase"/>
</dbReference>
<keyword evidence="2" id="KW-1185">Reference proteome</keyword>
<dbReference type="SUPFAM" id="SSF52540">
    <property type="entry name" value="P-loop containing nucleoside triphosphate hydrolases"/>
    <property type="match status" value="1"/>
</dbReference>
<proteinExistence type="predicted"/>
<accession>A0ABU9RH80</accession>
<dbReference type="PANTHER" id="PTHR24029">
    <property type="entry name" value="UVRABC SYSTEM PROTEIN B"/>
    <property type="match status" value="1"/>
</dbReference>
<dbReference type="Proteomes" id="UP001481677">
    <property type="component" value="Unassembled WGS sequence"/>
</dbReference>
<dbReference type="EMBL" id="JAZHGA010000168">
    <property type="protein sequence ID" value="MEM5346379.1"/>
    <property type="molecule type" value="Genomic_DNA"/>
</dbReference>
<protein>
    <submittedName>
        <fullName evidence="1">Excinuclease ABC subunit B</fullName>
    </submittedName>
</protein>
<reference evidence="1 2" key="1">
    <citation type="submission" date="2024-01" db="EMBL/GenBank/DDBJ databases">
        <title>The diversity of rhizobia nodulating Mimosa spp. in eleven states of Brazil covering several biomes is determined by host plant, location, and edaphic factors.</title>
        <authorList>
            <person name="Rouws L."/>
            <person name="Barauna A."/>
            <person name="Beukes C."/>
            <person name="De Faria S.M."/>
            <person name="Gross E."/>
            <person name="Dos Reis Junior F.B."/>
            <person name="Simon M."/>
            <person name="Maluk M."/>
            <person name="Odee D.W."/>
            <person name="Kenicer G."/>
            <person name="Young J.P.W."/>
            <person name="Reis V.M."/>
            <person name="Zilli J."/>
            <person name="James E.K."/>
        </authorList>
    </citation>
    <scope>NUCLEOTIDE SEQUENCE [LARGE SCALE GENOMIC DNA]</scope>
    <source>
        <strain evidence="1 2">JPY530</strain>
    </source>
</reference>
<organism evidence="1 2">
    <name type="scientific">Paraburkholderia azotifigens</name>
    <dbReference type="NCBI Taxonomy" id="2057004"/>
    <lineage>
        <taxon>Bacteria</taxon>
        <taxon>Pseudomonadati</taxon>
        <taxon>Pseudomonadota</taxon>
        <taxon>Betaproteobacteria</taxon>
        <taxon>Burkholderiales</taxon>
        <taxon>Burkholderiaceae</taxon>
        <taxon>Paraburkholderia</taxon>
    </lineage>
</organism>
<evidence type="ECO:0000313" key="2">
    <source>
        <dbReference type="Proteomes" id="UP001481677"/>
    </source>
</evidence>
<comment type="caution">
    <text evidence="1">The sequence shown here is derived from an EMBL/GenBank/DDBJ whole genome shotgun (WGS) entry which is preliminary data.</text>
</comment>
<feature type="non-terminal residue" evidence="1">
    <location>
        <position position="1"/>
    </location>
</feature>
<dbReference type="InterPro" id="IPR004807">
    <property type="entry name" value="UvrB"/>
</dbReference>
<evidence type="ECO:0000313" key="1">
    <source>
        <dbReference type="EMBL" id="MEM5346379.1"/>
    </source>
</evidence>
<feature type="non-terminal residue" evidence="1">
    <location>
        <position position="150"/>
    </location>
</feature>
<dbReference type="Gene3D" id="3.40.50.300">
    <property type="entry name" value="P-loop containing nucleotide triphosphate hydrolases"/>
    <property type="match status" value="1"/>
</dbReference>
<gene>
    <name evidence="1" type="ORF">V4C56_43050</name>
</gene>
<name>A0ABU9RH80_9BURK</name>
<sequence length="150" mass="17625">AIAIFPANLFVTGRDVLNQSIKEIQDDLQSQIKYFIAEGRLAEAERVKERTEFDMEMMRELGYCSGIENYSRYFDRRMPGQRPFCLLDYFPEDFLMVVDESHVTMPQIRAMWGGDRSRKEALVEYGFRLPSALDNRPLTFQEFEDMTPQT</sequence>